<dbReference type="InterPro" id="IPR042099">
    <property type="entry name" value="ANL_N_sf"/>
</dbReference>
<dbReference type="KEGG" id="din:Selin_1588"/>
<dbReference type="Gene3D" id="3.40.50.12780">
    <property type="entry name" value="N-terminal domain of ligase-like"/>
    <property type="match status" value="1"/>
</dbReference>
<dbReference type="FunFam" id="3.30.300.30:FF:000008">
    <property type="entry name" value="2,3-dihydroxybenzoate-AMP ligase"/>
    <property type="match status" value="1"/>
</dbReference>
<evidence type="ECO:0000313" key="7">
    <source>
        <dbReference type="EMBL" id="ADU66318.1"/>
    </source>
</evidence>
<dbReference type="NCBIfam" id="NF004837">
    <property type="entry name" value="PRK06187.1"/>
    <property type="match status" value="1"/>
</dbReference>
<evidence type="ECO:0000256" key="1">
    <source>
        <dbReference type="ARBA" id="ARBA00006432"/>
    </source>
</evidence>
<dbReference type="PROSITE" id="PS00455">
    <property type="entry name" value="AMP_BINDING"/>
    <property type="match status" value="1"/>
</dbReference>
<dbReference type="GO" id="GO:0016405">
    <property type="term" value="F:CoA-ligase activity"/>
    <property type="evidence" value="ECO:0007669"/>
    <property type="project" value="TreeGrafter"/>
</dbReference>
<dbReference type="InterPro" id="IPR020459">
    <property type="entry name" value="AMP-binding"/>
</dbReference>
<feature type="region of interest" description="Disordered" evidence="3">
    <location>
        <begin position="518"/>
        <end position="549"/>
    </location>
</feature>
<dbReference type="HOGENOM" id="CLU_000022_59_10_0"/>
<dbReference type="Pfam" id="PF13193">
    <property type="entry name" value="AMP-binding_C"/>
    <property type="match status" value="1"/>
</dbReference>
<dbReference type="PRINTS" id="PR00154">
    <property type="entry name" value="AMPBINDING"/>
</dbReference>
<feature type="domain" description="AMP-binding enzyme C-terminal" evidence="6">
    <location>
        <begin position="417"/>
        <end position="494"/>
    </location>
</feature>
<accession>E6W0A0</accession>
<dbReference type="FunCoup" id="E6W0A0">
    <property type="interactions" value="316"/>
</dbReference>
<keyword evidence="4" id="KW-0472">Membrane</keyword>
<feature type="domain" description="AMP-dependent synthetase/ligase" evidence="5">
    <location>
        <begin position="8"/>
        <end position="367"/>
    </location>
</feature>
<evidence type="ECO:0000259" key="5">
    <source>
        <dbReference type="Pfam" id="PF00501"/>
    </source>
</evidence>
<dbReference type="EMBL" id="CP002432">
    <property type="protein sequence ID" value="ADU66318.1"/>
    <property type="molecule type" value="Genomic_DNA"/>
</dbReference>
<dbReference type="AlphaFoldDB" id="E6W0A0"/>
<name>E6W0A0_DESIS</name>
<dbReference type="Proteomes" id="UP000002572">
    <property type="component" value="Chromosome"/>
</dbReference>
<feature type="transmembrane region" description="Helical" evidence="4">
    <location>
        <begin position="201"/>
        <end position="230"/>
    </location>
</feature>
<feature type="compositionally biased region" description="Basic and acidic residues" evidence="3">
    <location>
        <begin position="537"/>
        <end position="549"/>
    </location>
</feature>
<dbReference type="InterPro" id="IPR020845">
    <property type="entry name" value="AMP-binding_CS"/>
</dbReference>
<dbReference type="SUPFAM" id="SSF56801">
    <property type="entry name" value="Acetyl-CoA synthetase-like"/>
    <property type="match status" value="1"/>
</dbReference>
<keyword evidence="8" id="KW-1185">Reference proteome</keyword>
<gene>
    <name evidence="7" type="ordered locus">Selin_1588</name>
</gene>
<dbReference type="InterPro" id="IPR045851">
    <property type="entry name" value="AMP-bd_C_sf"/>
</dbReference>
<evidence type="ECO:0000256" key="2">
    <source>
        <dbReference type="ARBA" id="ARBA00022598"/>
    </source>
</evidence>
<dbReference type="RefSeq" id="WP_013506199.1">
    <property type="nucleotide sequence ID" value="NC_014836.1"/>
</dbReference>
<keyword evidence="2 7" id="KW-0436">Ligase</keyword>
<dbReference type="InterPro" id="IPR000873">
    <property type="entry name" value="AMP-dep_synth/lig_dom"/>
</dbReference>
<evidence type="ECO:0000256" key="4">
    <source>
        <dbReference type="SAM" id="Phobius"/>
    </source>
</evidence>
<dbReference type="OrthoDB" id="9778383at2"/>
<evidence type="ECO:0000313" key="8">
    <source>
        <dbReference type="Proteomes" id="UP000002572"/>
    </source>
</evidence>
<dbReference type="Pfam" id="PF00501">
    <property type="entry name" value="AMP-binding"/>
    <property type="match status" value="1"/>
</dbReference>
<reference evidence="7 8" key="1">
    <citation type="submission" date="2010-12" db="EMBL/GenBank/DDBJ databases">
        <title>Complete sequence of Desulfurispirillum indicum S5.</title>
        <authorList>
            <consortium name="US DOE Joint Genome Institute"/>
            <person name="Lucas S."/>
            <person name="Copeland A."/>
            <person name="Lapidus A."/>
            <person name="Cheng J.-F."/>
            <person name="Goodwin L."/>
            <person name="Pitluck S."/>
            <person name="Chertkov O."/>
            <person name="Held B."/>
            <person name="Detter J.C."/>
            <person name="Han C."/>
            <person name="Tapia R."/>
            <person name="Land M."/>
            <person name="Hauser L."/>
            <person name="Kyrpides N."/>
            <person name="Ivanova N."/>
            <person name="Mikhailova N."/>
            <person name="Haggblom M."/>
            <person name="Rauschenbach I."/>
            <person name="Bini E."/>
            <person name="Woyke T."/>
        </authorList>
    </citation>
    <scope>NUCLEOTIDE SEQUENCE [LARGE SCALE GENOMIC DNA]</scope>
    <source>
        <strain evidence="8">ATCC BAA-1389 / DSM 22839 / S5</strain>
    </source>
</reference>
<dbReference type="InParanoid" id="E6W0A0"/>
<protein>
    <submittedName>
        <fullName evidence="7">AMP-dependent synthetase and ligase</fullName>
    </submittedName>
</protein>
<sequence length="549" mass="61601">MHIFHYVERAAQTSPSKTFLKFEKERISFRQFHRETERLASLLRQHGVQPGDRVALLMENHPHFVISLFAIVRLQAIFIPINTFLKHEEVEHILDDATPRLLICGGRFSRIGAHASNKGIPVLYGGKESESRTPHILGTPTTAELPALDVQEASQDVAFLLYTSGTTGQPKGVMLTHANLSANLASIDRAFSPVVNSRRRFLLFLPLFHTFPLTANLLLPLYFGCTIRMFASLRPFSPIFRSLLTERMDVFIAVPAIYSVLARTKIPWYVRMLLGKKLYISGGSPLHEDTWTTLQAKLPGMVLEGYGLSECSPVVAFTPPGKPKVRSVGPALPDVEVKVVDEDLCELPRNVDGELIVRGPNVMKGYYNRPEETASTIINGWLRTGDIARIDEDGYIYIVDRLKDLIITKGMNIYPREIEEVLYQHGAVEHAAVIGIPDEHLDEIAVAYVVLNSEYPGKIDELILKKYLRQHMANYKVPKQIHFIDEIPLNAAGKVMKRFLKEEVLAALDYVKNHTGAESVNAADPQSTVQPLPETPAEDKKTDANRNEE</sequence>
<evidence type="ECO:0000256" key="3">
    <source>
        <dbReference type="SAM" id="MobiDB-lite"/>
    </source>
</evidence>
<keyword evidence="4" id="KW-1133">Transmembrane helix</keyword>
<dbReference type="STRING" id="653733.Selin_1588"/>
<proteinExistence type="inferred from homology"/>
<organism evidence="7 8">
    <name type="scientific">Desulfurispirillum indicum (strain ATCC BAA-1389 / DSM 22839 / S5)</name>
    <dbReference type="NCBI Taxonomy" id="653733"/>
    <lineage>
        <taxon>Bacteria</taxon>
        <taxon>Pseudomonadati</taxon>
        <taxon>Chrysiogenota</taxon>
        <taxon>Chrysiogenia</taxon>
        <taxon>Chrysiogenales</taxon>
        <taxon>Chrysiogenaceae</taxon>
        <taxon>Desulfurispirillum</taxon>
    </lineage>
</organism>
<dbReference type="PANTHER" id="PTHR24096">
    <property type="entry name" value="LONG-CHAIN-FATTY-ACID--COA LIGASE"/>
    <property type="match status" value="1"/>
</dbReference>
<comment type="similarity">
    <text evidence="1">Belongs to the ATP-dependent AMP-binding enzyme family.</text>
</comment>
<dbReference type="InterPro" id="IPR025110">
    <property type="entry name" value="AMP-bd_C"/>
</dbReference>
<dbReference type="eggNOG" id="COG0318">
    <property type="taxonomic scope" value="Bacteria"/>
</dbReference>
<evidence type="ECO:0000259" key="6">
    <source>
        <dbReference type="Pfam" id="PF13193"/>
    </source>
</evidence>
<keyword evidence="4" id="KW-0812">Transmembrane</keyword>
<dbReference type="Gene3D" id="3.30.300.30">
    <property type="match status" value="1"/>
</dbReference>